<keyword evidence="1" id="KW-1185">Reference proteome</keyword>
<dbReference type="Proteomes" id="UP000036681">
    <property type="component" value="Unplaced"/>
</dbReference>
<proteinExistence type="predicted"/>
<accession>A0A0M3HWR3</accession>
<sequence>MYMCACVCVYGSRRNYVLFMALDEARSPVFLKWSAAVDHAHEDIIQEQIVAAGTQPLIWSVIRLHWRPPTTPLGGHHADCLTTCTASSSLASVLLLSIRLQQ</sequence>
<organism evidence="1 2">
    <name type="scientific">Ascaris lumbricoides</name>
    <name type="common">Giant roundworm</name>
    <dbReference type="NCBI Taxonomy" id="6252"/>
    <lineage>
        <taxon>Eukaryota</taxon>
        <taxon>Metazoa</taxon>
        <taxon>Ecdysozoa</taxon>
        <taxon>Nematoda</taxon>
        <taxon>Chromadorea</taxon>
        <taxon>Rhabditida</taxon>
        <taxon>Spirurina</taxon>
        <taxon>Ascaridomorpha</taxon>
        <taxon>Ascaridoidea</taxon>
        <taxon>Ascarididae</taxon>
        <taxon>Ascaris</taxon>
    </lineage>
</organism>
<protein>
    <submittedName>
        <fullName evidence="2">Secreted protein</fullName>
    </submittedName>
</protein>
<dbReference type="AlphaFoldDB" id="A0A0M3HWR3"/>
<evidence type="ECO:0000313" key="2">
    <source>
        <dbReference type="WBParaSite" id="ALUE_0000762601-mRNA-1"/>
    </source>
</evidence>
<reference evidence="2" key="1">
    <citation type="submission" date="2017-02" db="UniProtKB">
        <authorList>
            <consortium name="WormBaseParasite"/>
        </authorList>
    </citation>
    <scope>IDENTIFICATION</scope>
</reference>
<dbReference type="WBParaSite" id="ALUE_0000762601-mRNA-1">
    <property type="protein sequence ID" value="ALUE_0000762601-mRNA-1"/>
    <property type="gene ID" value="ALUE_0000762601"/>
</dbReference>
<name>A0A0M3HWR3_ASCLU</name>
<evidence type="ECO:0000313" key="1">
    <source>
        <dbReference type="Proteomes" id="UP000036681"/>
    </source>
</evidence>